<gene>
    <name evidence="1" type="ORF">UFOPK1835_01435</name>
</gene>
<dbReference type="EMBL" id="CAEZUP010000066">
    <property type="protein sequence ID" value="CAB4616422.1"/>
    <property type="molecule type" value="Genomic_DNA"/>
</dbReference>
<dbReference type="AlphaFoldDB" id="A0A6J6HRG4"/>
<organism evidence="1">
    <name type="scientific">freshwater metagenome</name>
    <dbReference type="NCBI Taxonomy" id="449393"/>
    <lineage>
        <taxon>unclassified sequences</taxon>
        <taxon>metagenomes</taxon>
        <taxon>ecological metagenomes</taxon>
    </lineage>
</organism>
<accession>A0A6J6HRG4</accession>
<evidence type="ECO:0000313" key="1">
    <source>
        <dbReference type="EMBL" id="CAB4616422.1"/>
    </source>
</evidence>
<name>A0A6J6HRG4_9ZZZZ</name>
<sequence>MIPPIPIRSDHNGTADPQRDDRILGIALALDDIQHPEALAPMLIGLPSRAFDAATPPLSRLELVELRGPDPVLELVGRAIPSNWIAVGLRAGAHARRGDDPATAHSGNVVHIVHRDGTAVTVLSFPSVDRLILGPDTEIRDGRVPDACRRLLGLPTAPPPPSMTAFVVDSWLAVCAKTATLSPGLTWPEVVSLHPATADGMTSPVLSRAERLWPGIGVEVPTPADIAAATERLGASLGWERFHAACITSRFTPCPNLSTDAAAWMDAGMFARWVQGELPPRELVLDVLDAVLQPGASDRVWATLGLLAPTD</sequence>
<protein>
    <submittedName>
        <fullName evidence="1">Unannotated protein</fullName>
    </submittedName>
</protein>
<reference evidence="1" key="1">
    <citation type="submission" date="2020-05" db="EMBL/GenBank/DDBJ databases">
        <authorList>
            <person name="Chiriac C."/>
            <person name="Salcher M."/>
            <person name="Ghai R."/>
            <person name="Kavagutti S V."/>
        </authorList>
    </citation>
    <scope>NUCLEOTIDE SEQUENCE</scope>
</reference>
<proteinExistence type="predicted"/>